<feature type="transmembrane region" description="Helical" evidence="1">
    <location>
        <begin position="225"/>
        <end position="247"/>
    </location>
</feature>
<evidence type="ECO:0000313" key="2">
    <source>
        <dbReference type="EMBL" id="MBB5263302.1"/>
    </source>
</evidence>
<evidence type="ECO:0000313" key="3">
    <source>
        <dbReference type="Proteomes" id="UP000543642"/>
    </source>
</evidence>
<feature type="transmembrane region" description="Helical" evidence="1">
    <location>
        <begin position="95"/>
        <end position="125"/>
    </location>
</feature>
<keyword evidence="1" id="KW-1133">Transmembrane helix</keyword>
<reference evidence="2 3" key="1">
    <citation type="submission" date="2020-08" db="EMBL/GenBank/DDBJ databases">
        <title>Genomic Encyclopedia of Type Strains, Phase IV (KMG-IV): sequencing the most valuable type-strain genomes for metagenomic binning, comparative biology and taxonomic classification.</title>
        <authorList>
            <person name="Goeker M."/>
        </authorList>
    </citation>
    <scope>NUCLEOTIDE SEQUENCE [LARGE SCALE GENOMIC DNA]</scope>
    <source>
        <strain evidence="2 3">DSM 106146</strain>
    </source>
</reference>
<keyword evidence="1" id="KW-0472">Membrane</keyword>
<gene>
    <name evidence="2" type="ORF">HNP82_000396</name>
</gene>
<feature type="transmembrane region" description="Helical" evidence="1">
    <location>
        <begin position="182"/>
        <end position="201"/>
    </location>
</feature>
<organism evidence="2 3">
    <name type="scientific">Catenibacillus scindens</name>
    <dbReference type="NCBI Taxonomy" id="673271"/>
    <lineage>
        <taxon>Bacteria</taxon>
        <taxon>Bacillati</taxon>
        <taxon>Bacillota</taxon>
        <taxon>Clostridia</taxon>
        <taxon>Lachnospirales</taxon>
        <taxon>Lachnospiraceae</taxon>
        <taxon>Catenibacillus</taxon>
    </lineage>
</organism>
<accession>A0A7W8M474</accession>
<proteinExistence type="predicted"/>
<comment type="caution">
    <text evidence="2">The sequence shown here is derived from an EMBL/GenBank/DDBJ whole genome shotgun (WGS) entry which is preliminary data.</text>
</comment>
<sequence>MFLKMNLKRSVINWGMAVSVIISTVILFRSYIVNGVVGNSNTDILTISIYPLAMSGYVPFAALFPVLPYGFSYLEEKNSGFQKYIFMRTTYQRYMAHKIFFTGFAGGLSMVIPFIFAFGYAVIVGQPVSPELYPQVYTEHIWGNYMFIWGGMLVLLFRLILFFLFGFLWAEVALLISVLCSNRYVTFVVPFIIYQALWMLLKESFLVYLNPAVLWRSDFGADTPLAAPFIIQTVNIFIVIVFIIVFMRRKFKRILNV</sequence>
<keyword evidence="3" id="KW-1185">Reference proteome</keyword>
<keyword evidence="1" id="KW-0812">Transmembrane</keyword>
<protein>
    <submittedName>
        <fullName evidence="2">Uncharacterized protein</fullName>
    </submittedName>
</protein>
<name>A0A7W8M474_9FIRM</name>
<dbReference type="RefSeq" id="WP_183770889.1">
    <property type="nucleotide sequence ID" value="NZ_JACHFW010000001.1"/>
</dbReference>
<feature type="transmembrane region" description="Helical" evidence="1">
    <location>
        <begin position="145"/>
        <end position="170"/>
    </location>
</feature>
<dbReference type="AlphaFoldDB" id="A0A7W8M474"/>
<feature type="transmembrane region" description="Helical" evidence="1">
    <location>
        <begin position="12"/>
        <end position="32"/>
    </location>
</feature>
<evidence type="ECO:0000256" key="1">
    <source>
        <dbReference type="SAM" id="Phobius"/>
    </source>
</evidence>
<dbReference type="EMBL" id="JACHFW010000001">
    <property type="protein sequence ID" value="MBB5263302.1"/>
    <property type="molecule type" value="Genomic_DNA"/>
</dbReference>
<feature type="transmembrane region" description="Helical" evidence="1">
    <location>
        <begin position="52"/>
        <end position="74"/>
    </location>
</feature>
<dbReference type="Proteomes" id="UP000543642">
    <property type="component" value="Unassembled WGS sequence"/>
</dbReference>